<reference evidence="1 2" key="1">
    <citation type="journal article" date="2011" name="J. Bacteriol.">
        <title>Complete genome sequence of Amycolicicoccus subflavus DQS3-9A1T, an actinomycete isolated from crude oil-polluted soil.</title>
        <authorList>
            <person name="Cai M."/>
            <person name="Chen W.M."/>
            <person name="Nie Y."/>
            <person name="Chi C.Q."/>
            <person name="Wang Y.N."/>
            <person name="Tang Y.Q."/>
            <person name="Li G.Y."/>
            <person name="Wu X.L."/>
        </authorList>
    </citation>
    <scope>NUCLEOTIDE SEQUENCE [LARGE SCALE GENOMIC DNA]</scope>
    <source>
        <strain evidence="2">DSM 45089 / DQS3-9A1</strain>
    </source>
</reference>
<dbReference type="eggNOG" id="COG2030">
    <property type="taxonomic scope" value="Bacteria"/>
</dbReference>
<name>F6EMZ1_HOYSD</name>
<proteinExistence type="predicted"/>
<accession>F6EMZ1</accession>
<gene>
    <name evidence="1" type="ordered locus">AS9A_4450</name>
</gene>
<dbReference type="STRING" id="443218.AS9A_4450"/>
<dbReference type="CDD" id="cd03451">
    <property type="entry name" value="FkbR2"/>
    <property type="match status" value="1"/>
</dbReference>
<dbReference type="PIRSF" id="PIRSF021494">
    <property type="entry name" value="Rv0216_prd"/>
    <property type="match status" value="1"/>
</dbReference>
<dbReference type="KEGG" id="asd:AS9A_4450"/>
<dbReference type="AlphaFoldDB" id="F6EMZ1"/>
<evidence type="ECO:0000313" key="1">
    <source>
        <dbReference type="EMBL" id="AEF42883.1"/>
    </source>
</evidence>
<dbReference type="InterPro" id="IPR052342">
    <property type="entry name" value="MCH/BMMD"/>
</dbReference>
<evidence type="ECO:0008006" key="3">
    <source>
        <dbReference type="Google" id="ProtNLM"/>
    </source>
</evidence>
<sequence length="330" mass="35262">MSIHVGGPYFDELSVGQIFDAAPAVTLTSGLAATHQAILGTRLRLPLEDHLSQAVTGRLSTVASPSLVCDIAIGQSTLVTHRVKANLFYRGLRFFRFPHMGDTLHTRTEVVGLRENRPKDGRKPTGLAALRITSTDQDGNLVLDFYRCAMLPLSENPSPDRTIHADNLSQIGSSENSAPILPDWDLAVYRAKVPGSHFSPAVAGTVFTSSGDAVTNAPELARLTLNIAATHHDERVGANGRLVYGGHTIGIALAQATRALPNIVTVLDWTSCDHVGPVHEGDTLTSELHVESATPAENGGGTLQLRSLVYSHTSSAPAQVLDWRFSALMA</sequence>
<dbReference type="InterPro" id="IPR016790">
    <property type="entry name" value="Thiol_ester_hydratase_Rv0216"/>
</dbReference>
<dbReference type="PANTHER" id="PTHR43664">
    <property type="entry name" value="MONOAMINE OXIDASE-RELATED"/>
    <property type="match status" value="1"/>
</dbReference>
<keyword evidence="2" id="KW-1185">Reference proteome</keyword>
<dbReference type="Gene3D" id="3.10.129.10">
    <property type="entry name" value="Hotdog Thioesterase"/>
    <property type="match status" value="2"/>
</dbReference>
<dbReference type="HOGENOM" id="CLU_828681_0_0_11"/>
<dbReference type="EMBL" id="CP002786">
    <property type="protein sequence ID" value="AEF42883.1"/>
    <property type="molecule type" value="Genomic_DNA"/>
</dbReference>
<dbReference type="SUPFAM" id="SSF54637">
    <property type="entry name" value="Thioesterase/thiol ester dehydrase-isomerase"/>
    <property type="match status" value="2"/>
</dbReference>
<dbReference type="PANTHER" id="PTHR43664:SF1">
    <property type="entry name" value="BETA-METHYLMALYL-COA DEHYDRATASE"/>
    <property type="match status" value="1"/>
</dbReference>
<protein>
    <recommendedName>
        <fullName evidence="3">Acyl dehydratase</fullName>
    </recommendedName>
</protein>
<evidence type="ECO:0000313" key="2">
    <source>
        <dbReference type="Proteomes" id="UP000009235"/>
    </source>
</evidence>
<dbReference type="InterPro" id="IPR029069">
    <property type="entry name" value="HotDog_dom_sf"/>
</dbReference>
<organism evidence="1 2">
    <name type="scientific">Hoyosella subflava (strain DSM 45089 / JCM 17490 / NBRC 109087 / DQS3-9A1)</name>
    <name type="common">Amycolicicoccus subflavus</name>
    <dbReference type="NCBI Taxonomy" id="443218"/>
    <lineage>
        <taxon>Bacteria</taxon>
        <taxon>Bacillati</taxon>
        <taxon>Actinomycetota</taxon>
        <taxon>Actinomycetes</taxon>
        <taxon>Mycobacteriales</taxon>
        <taxon>Hoyosellaceae</taxon>
        <taxon>Hoyosella</taxon>
    </lineage>
</organism>
<dbReference type="Proteomes" id="UP000009235">
    <property type="component" value="Chromosome"/>
</dbReference>